<dbReference type="PANTHER" id="PTHR45727:SF2">
    <property type="entry name" value="NPC INTRACELLULAR CHOLESTEROL TRANSPORTER 1"/>
    <property type="match status" value="1"/>
</dbReference>
<feature type="transmembrane region" description="Helical" evidence="10">
    <location>
        <begin position="769"/>
        <end position="788"/>
    </location>
</feature>
<dbReference type="KEGG" id="kne:92182192"/>
<feature type="transmembrane region" description="Helical" evidence="10">
    <location>
        <begin position="1233"/>
        <end position="1262"/>
    </location>
</feature>
<keyword evidence="7 10" id="KW-0472">Membrane</keyword>
<keyword evidence="6" id="KW-0445">Lipid transport</keyword>
<evidence type="ECO:0000256" key="3">
    <source>
        <dbReference type="ARBA" id="ARBA00022692"/>
    </source>
</evidence>
<keyword evidence="4" id="KW-0732">Signal</keyword>
<evidence type="ECO:0000256" key="6">
    <source>
        <dbReference type="ARBA" id="ARBA00023055"/>
    </source>
</evidence>
<protein>
    <recommendedName>
        <fullName evidence="11">SSD domain-containing protein</fullName>
    </recommendedName>
</protein>
<name>A0AAW0YIV9_9TREE</name>
<dbReference type="RefSeq" id="XP_066801487.1">
    <property type="nucleotide sequence ID" value="XM_066948028.1"/>
</dbReference>
<dbReference type="GO" id="GO:0032934">
    <property type="term" value="F:sterol binding"/>
    <property type="evidence" value="ECO:0007669"/>
    <property type="project" value="TreeGrafter"/>
</dbReference>
<feature type="transmembrane region" description="Helical" evidence="10">
    <location>
        <begin position="1134"/>
        <end position="1154"/>
    </location>
</feature>
<gene>
    <name evidence="12" type="ORF">IAR55_004934</name>
</gene>
<feature type="transmembrane region" description="Helical" evidence="10">
    <location>
        <begin position="1274"/>
        <end position="1294"/>
    </location>
</feature>
<evidence type="ECO:0000256" key="5">
    <source>
        <dbReference type="ARBA" id="ARBA00022989"/>
    </source>
</evidence>
<evidence type="ECO:0000313" key="12">
    <source>
        <dbReference type="EMBL" id="KAK8849599.1"/>
    </source>
</evidence>
<dbReference type="SUPFAM" id="SSF82866">
    <property type="entry name" value="Multidrug efflux transporter AcrB transmembrane domain"/>
    <property type="match status" value="2"/>
</dbReference>
<feature type="region of interest" description="Disordered" evidence="9">
    <location>
        <begin position="726"/>
        <end position="756"/>
    </location>
</feature>
<feature type="transmembrane region" description="Helical" evidence="10">
    <location>
        <begin position="247"/>
        <end position="268"/>
    </location>
</feature>
<feature type="transmembrane region" description="Helical" evidence="10">
    <location>
        <begin position="695"/>
        <end position="717"/>
    </location>
</feature>
<keyword evidence="2" id="KW-0813">Transport</keyword>
<feature type="transmembrane region" description="Helical" evidence="10">
    <location>
        <begin position="794"/>
        <end position="819"/>
    </location>
</feature>
<organism evidence="12 13">
    <name type="scientific">Kwoniella newhampshirensis</name>
    <dbReference type="NCBI Taxonomy" id="1651941"/>
    <lineage>
        <taxon>Eukaryota</taxon>
        <taxon>Fungi</taxon>
        <taxon>Dikarya</taxon>
        <taxon>Basidiomycota</taxon>
        <taxon>Agaricomycotina</taxon>
        <taxon>Tremellomycetes</taxon>
        <taxon>Tremellales</taxon>
        <taxon>Cryptococcaceae</taxon>
        <taxon>Kwoniella</taxon>
    </lineage>
</organism>
<comment type="subcellular location">
    <subcellularLocation>
        <location evidence="1">Membrane</location>
        <topology evidence="1">Multi-pass membrane protein</topology>
    </subcellularLocation>
</comment>
<evidence type="ECO:0000259" key="11">
    <source>
        <dbReference type="PROSITE" id="PS50156"/>
    </source>
</evidence>
<feature type="transmembrane region" description="Helical" evidence="10">
    <location>
        <begin position="1161"/>
        <end position="1183"/>
    </location>
</feature>
<dbReference type="InterPro" id="IPR053956">
    <property type="entry name" value="NPC1_MLD"/>
</dbReference>
<evidence type="ECO:0000256" key="10">
    <source>
        <dbReference type="SAM" id="Phobius"/>
    </source>
</evidence>
<dbReference type="InterPro" id="IPR032190">
    <property type="entry name" value="NPC1_N"/>
</dbReference>
<dbReference type="InterPro" id="IPR003392">
    <property type="entry name" value="PTHD_SSD"/>
</dbReference>
<keyword evidence="13" id="KW-1185">Reference proteome</keyword>
<feature type="transmembrane region" description="Helical" evidence="10">
    <location>
        <begin position="364"/>
        <end position="384"/>
    </location>
</feature>
<dbReference type="GeneID" id="92182192"/>
<dbReference type="Pfam" id="PF22314">
    <property type="entry name" value="NPC1_MLD"/>
    <property type="match status" value="1"/>
</dbReference>
<evidence type="ECO:0000256" key="9">
    <source>
        <dbReference type="SAM" id="MobiDB-lite"/>
    </source>
</evidence>
<sequence>MATAVQSPRRGSGVCAMRGSCGRLSIFGAELPCPDDGDATAPDQKLLDLMSSVCGPSYTLPSSVCCTYDQLSTLSDRLQQAAPLISSCPACINNFRSFYCDFTCSPDQSTFLNVASTQKTTEGKDAVKEVEYEVSSSFREGFYDSCKDVQFGATNGFAMDLIGGGATNASAFLKYMGDLRPGLGSPFQINFPVNDDSAYNRQPLNCADAGDINARCACADCPSVCPTLPYVAPPSANKCHVGSVSCLTFSLLIIYSVAILFGIVFYSWKQALRHRQRRYERVALLDPPHSPTTVNGQTNGLDGLVGRGGEDAESGPSGSIHFRLGRGASLLDPMEHLQPKQNKINAALRRFFYRLGLFCARRPIEVFAITAVIVALLNIGWKFFAVETDPVRLWVAPSSESAMQKHFFDDTFGPFYRNEQVFITQTGGTPINYDTLDWWLKVESEISELRSDNGITLADVCFAPAGKGTPCVVESVSAWLGDDMEVWGENWQDRVTDCASRPGECLPPFGQPIDPKLILGGAKGDWLNAQALVITWVVNNYNDDRVRPAEEWERALNGYLSRLDRPGVQISYSTGISLEEELNKSTNTDVKIVVLSYLVMFLYVSLTLGGGLPPSIVSAFASRLWRGIIRLGVLLHIVKSHPVDQSSTSPSLSIIPTLLSVNSKFSLGLFGIAIVLVAVSSSVGLFSLLGVKVTLIIAEVIPFLVLAVGVDNVFLLVHELDRQNSLNPAQQPEDDDESVNSEGRQPSTSTSLPPEERVARAVAKMGPSILLSSVTEVVAFALGALVPMPAVRNFAIYAAGSVFLGAVMQVTVFVSAMTLDLKRAESMRIDCFPCIRLRPPIGLYDSTVPAGESVVAKFMRRAYAPFLLRHEVKQLVLVAFGGLFLVATIGIQHITLGLDQRLALPSESYLVPYFNSLDAYLDVGPPVYFVAQKADVPSRHGQQQLCGRFTTCEELSVANSLEAERKRPDSSFIASPPAAWIDDFLQWTNPTFESCCRVRRRDPTVFCSARDSDRLCRPCFEGQEWDSTMSGLPEGGDFMRYLQQWLVSPTNEECPLGGQAAYSSAVKLASDNTTVIASHFRTYHTPLKSQTDFIDALTAAQRISADITRRTGVKVFAYSLFYVFFDQYEHITSIAIEVLSLALLAILAITSLLLGSWRTGATVTFVCALAVTNVMGLMGFWGISLNAISLVNLVISLGIAVEFCSHIARAFMGAGSGLPVDKIDGRREMDERAWTALVDVGPSVFSGITITKLIGISVLALTRSKLLEVYYFRMWLSLILSGALHGLVLLPVLLSYTGGQGYSLEDTDEDWVTSQMRRPMDYEYAPFADTDSLMSDD</sequence>
<dbReference type="PROSITE" id="PS50156">
    <property type="entry name" value="SSD"/>
    <property type="match status" value="1"/>
</dbReference>
<dbReference type="GO" id="GO:0016020">
    <property type="term" value="C:membrane"/>
    <property type="evidence" value="ECO:0007669"/>
    <property type="project" value="UniProtKB-SubCell"/>
</dbReference>
<comment type="caution">
    <text evidence="12">The sequence shown here is derived from an EMBL/GenBank/DDBJ whole genome shotgun (WGS) entry which is preliminary data.</text>
</comment>
<reference evidence="12 13" key="1">
    <citation type="journal article" date="2024" name="bioRxiv">
        <title>Comparative genomics of Cryptococcus and Kwoniella reveals pathogenesis evolution and contrasting karyotype dynamics via intercentromeric recombination or chromosome fusion.</title>
        <authorList>
            <person name="Coelho M.A."/>
            <person name="David-Palma M."/>
            <person name="Shea T."/>
            <person name="Bowers K."/>
            <person name="McGinley-Smith S."/>
            <person name="Mohammad A.W."/>
            <person name="Gnirke A."/>
            <person name="Yurkov A.M."/>
            <person name="Nowrousian M."/>
            <person name="Sun S."/>
            <person name="Cuomo C.A."/>
            <person name="Heitman J."/>
        </authorList>
    </citation>
    <scope>NUCLEOTIDE SEQUENCE [LARGE SCALE GENOMIC DNA]</scope>
    <source>
        <strain evidence="12 13">CBS 13917</strain>
    </source>
</reference>
<dbReference type="Proteomes" id="UP001388673">
    <property type="component" value="Unassembled WGS sequence"/>
</dbReference>
<proteinExistence type="predicted"/>
<dbReference type="Pfam" id="PF16414">
    <property type="entry name" value="NPC1_N"/>
    <property type="match status" value="1"/>
</dbReference>
<evidence type="ECO:0000256" key="7">
    <source>
        <dbReference type="ARBA" id="ARBA00023136"/>
    </source>
</evidence>
<dbReference type="Gene3D" id="1.20.1640.10">
    <property type="entry name" value="Multidrug efflux transporter AcrB transmembrane domain"/>
    <property type="match status" value="2"/>
</dbReference>
<dbReference type="Pfam" id="PF02460">
    <property type="entry name" value="Patched"/>
    <property type="match status" value="1"/>
</dbReference>
<accession>A0AAW0YIV9</accession>
<feature type="domain" description="SSD" evidence="11">
    <location>
        <begin position="589"/>
        <end position="819"/>
    </location>
</feature>
<dbReference type="EMBL" id="JBCAWK010000009">
    <property type="protein sequence ID" value="KAK8849599.1"/>
    <property type="molecule type" value="Genomic_DNA"/>
</dbReference>
<evidence type="ECO:0000313" key="13">
    <source>
        <dbReference type="Proteomes" id="UP001388673"/>
    </source>
</evidence>
<dbReference type="InterPro" id="IPR000731">
    <property type="entry name" value="SSD"/>
</dbReference>
<keyword evidence="3 10" id="KW-0812">Transmembrane</keyword>
<feature type="transmembrane region" description="Helical" evidence="10">
    <location>
        <begin position="875"/>
        <end position="896"/>
    </location>
</feature>
<evidence type="ECO:0000256" key="8">
    <source>
        <dbReference type="ARBA" id="ARBA00023157"/>
    </source>
</evidence>
<evidence type="ECO:0000256" key="2">
    <source>
        <dbReference type="ARBA" id="ARBA00022448"/>
    </source>
</evidence>
<keyword evidence="5 10" id="KW-1133">Transmembrane helix</keyword>
<dbReference type="PANTHER" id="PTHR45727">
    <property type="entry name" value="NPC INTRACELLULAR CHOLESTEROL TRANSPORTER 1"/>
    <property type="match status" value="1"/>
</dbReference>
<feature type="compositionally biased region" description="Polar residues" evidence="9">
    <location>
        <begin position="740"/>
        <end position="752"/>
    </location>
</feature>
<dbReference type="FunFam" id="1.20.1640.10:FF:000029">
    <property type="entry name" value="Putative Patched sphingolipid transporter"/>
    <property type="match status" value="1"/>
</dbReference>
<feature type="transmembrane region" description="Helical" evidence="10">
    <location>
        <begin position="594"/>
        <end position="621"/>
    </location>
</feature>
<feature type="transmembrane region" description="Helical" evidence="10">
    <location>
        <begin position="667"/>
        <end position="689"/>
    </location>
</feature>
<dbReference type="GO" id="GO:0015918">
    <property type="term" value="P:sterol transport"/>
    <property type="evidence" value="ECO:0007669"/>
    <property type="project" value="TreeGrafter"/>
</dbReference>
<keyword evidence="8" id="KW-1015">Disulfide bond</keyword>
<evidence type="ECO:0000256" key="1">
    <source>
        <dbReference type="ARBA" id="ARBA00004141"/>
    </source>
</evidence>
<evidence type="ECO:0000256" key="4">
    <source>
        <dbReference type="ARBA" id="ARBA00022729"/>
    </source>
</evidence>